<evidence type="ECO:0000256" key="1">
    <source>
        <dbReference type="ARBA" id="ARBA00004561"/>
    </source>
</evidence>
<protein>
    <recommendedName>
        <fullName evidence="5">Fimbrial-type adhesion domain-containing protein</fullName>
    </recommendedName>
</protein>
<accession>A0ABQ6QE33</accession>
<organism evidence="6 7">
    <name type="scientific">Stenotrophomonas sepilia</name>
    <dbReference type="NCBI Taxonomy" id="2860290"/>
    <lineage>
        <taxon>Bacteria</taxon>
        <taxon>Pseudomonadati</taxon>
        <taxon>Pseudomonadota</taxon>
        <taxon>Gammaproteobacteria</taxon>
        <taxon>Lysobacterales</taxon>
        <taxon>Lysobacteraceae</taxon>
        <taxon>Stenotrophomonas</taxon>
        <taxon>Stenotrophomonas maltophilia group</taxon>
    </lineage>
</organism>
<reference evidence="7" key="1">
    <citation type="submission" date="2023-07" db="EMBL/GenBank/DDBJ databases">
        <title>Genome sequence of Stenotrophomonas sp. Alg010 isolated from Sargassum waste.</title>
        <authorList>
            <person name="Mohapatra"/>
            <person name="B.R."/>
        </authorList>
    </citation>
    <scope>NUCLEOTIDE SEQUENCE [LARGE SCALE GENOMIC DNA]</scope>
    <source>
        <strain evidence="7">Alg010</strain>
    </source>
</reference>
<dbReference type="InterPro" id="IPR008966">
    <property type="entry name" value="Adhesion_dom_sf"/>
</dbReference>
<dbReference type="PANTHER" id="PTHR33420:SF14">
    <property type="entry name" value="TYPE 1 FIMBRIN D-MANNOSE SPECIFIC ADHESIN"/>
    <property type="match status" value="1"/>
</dbReference>
<dbReference type="Gene3D" id="2.60.40.1090">
    <property type="entry name" value="Fimbrial-type adhesion domain"/>
    <property type="match status" value="1"/>
</dbReference>
<evidence type="ECO:0000256" key="3">
    <source>
        <dbReference type="ARBA" id="ARBA00023263"/>
    </source>
</evidence>
<keyword evidence="4" id="KW-0732">Signal</keyword>
<feature type="signal peptide" evidence="4">
    <location>
        <begin position="1"/>
        <end position="29"/>
    </location>
</feature>
<dbReference type="InterPro" id="IPR036937">
    <property type="entry name" value="Adhesion_dom_fimbrial_sf"/>
</dbReference>
<dbReference type="Proteomes" id="UP001306668">
    <property type="component" value="Unassembled WGS sequence"/>
</dbReference>
<dbReference type="Gene3D" id="2.60.40.3310">
    <property type="match status" value="1"/>
</dbReference>
<gene>
    <name evidence="6" type="ORF">STENOSP10_25510</name>
</gene>
<evidence type="ECO:0000256" key="4">
    <source>
        <dbReference type="SAM" id="SignalP"/>
    </source>
</evidence>
<comment type="similarity">
    <text evidence="2">Belongs to the fimbrial protein family.</text>
</comment>
<dbReference type="SUPFAM" id="SSF49401">
    <property type="entry name" value="Bacterial adhesins"/>
    <property type="match status" value="1"/>
</dbReference>
<dbReference type="InterPro" id="IPR050263">
    <property type="entry name" value="Bact_Fimbrial_Adh_Pro"/>
</dbReference>
<dbReference type="PANTHER" id="PTHR33420">
    <property type="entry name" value="FIMBRIAL SUBUNIT ELFA-RELATED"/>
    <property type="match status" value="1"/>
</dbReference>
<comment type="caution">
    <text evidence="6">The sequence shown here is derived from an EMBL/GenBank/DDBJ whole genome shotgun (WGS) entry which is preliminary data.</text>
</comment>
<dbReference type="RefSeq" id="WP_338167861.1">
    <property type="nucleotide sequence ID" value="NZ_BTRJ01000026.1"/>
</dbReference>
<comment type="subcellular location">
    <subcellularLocation>
        <location evidence="1">Fimbrium</location>
    </subcellularLocation>
</comment>
<dbReference type="EMBL" id="BTRJ01000026">
    <property type="protein sequence ID" value="GMR28331.1"/>
    <property type="molecule type" value="Genomic_DNA"/>
</dbReference>
<dbReference type="InterPro" id="IPR000259">
    <property type="entry name" value="Adhesion_dom_fimbrial"/>
</dbReference>
<dbReference type="PROSITE" id="PS51257">
    <property type="entry name" value="PROKAR_LIPOPROTEIN"/>
    <property type="match status" value="1"/>
</dbReference>
<evidence type="ECO:0000313" key="7">
    <source>
        <dbReference type="Proteomes" id="UP001306668"/>
    </source>
</evidence>
<sequence>MLKNRRFRQHSLAMLAVPLMFVISGAASAACNNYSGDYSFSIGSAVKLVTNAVDVGEALSPWLSSNQVTTTLCGYGGSYNQSNVFNASAPEVGTFVEDGKTYSVFATGIVGVGIALSVRPSIRYDTTSWPIRAGVPLSKVVASPPWGEGLEVIQDMRVRFIKTGDAPEQTETLADLKLLDMEHHQNGYRWSQRQYLGNVTVEVLHRPLCHVTPKTVPLGFVGLTGLPSQWSFGPTRSFTVDLSCETGAGRVNYYIEPTGATSAVDMDRGVVDVQGAAKGVGVQLLQADGSQIKLGRSYPFGSSAADGARSETFGARFIRTAASAGDTQPGDASATVRFRIDYP</sequence>
<evidence type="ECO:0000313" key="6">
    <source>
        <dbReference type="EMBL" id="GMR28331.1"/>
    </source>
</evidence>
<evidence type="ECO:0000259" key="5">
    <source>
        <dbReference type="Pfam" id="PF00419"/>
    </source>
</evidence>
<proteinExistence type="inferred from homology"/>
<feature type="domain" description="Fimbrial-type adhesion" evidence="5">
    <location>
        <begin position="200"/>
        <end position="342"/>
    </location>
</feature>
<keyword evidence="7" id="KW-1185">Reference proteome</keyword>
<evidence type="ECO:0000256" key="2">
    <source>
        <dbReference type="ARBA" id="ARBA00006671"/>
    </source>
</evidence>
<dbReference type="Pfam" id="PF00419">
    <property type="entry name" value="Fimbrial"/>
    <property type="match status" value="1"/>
</dbReference>
<name>A0ABQ6QE33_9GAMM</name>
<feature type="chain" id="PRO_5047050791" description="Fimbrial-type adhesion domain-containing protein" evidence="4">
    <location>
        <begin position="30"/>
        <end position="343"/>
    </location>
</feature>
<keyword evidence="3" id="KW-0281">Fimbrium</keyword>